<protein>
    <submittedName>
        <fullName evidence="1">Uncharacterized protein</fullName>
    </submittedName>
</protein>
<dbReference type="GeneID" id="66106753"/>
<dbReference type="Proteomes" id="UP000812287">
    <property type="component" value="Unassembled WGS sequence"/>
</dbReference>
<name>A0A9P7VIY9_9AGAR</name>
<dbReference type="EMBL" id="MU250555">
    <property type="protein sequence ID" value="KAG7441958.1"/>
    <property type="molecule type" value="Genomic_DNA"/>
</dbReference>
<sequence>MKSNQLLRVALTCYGLDRSVWITFAIPHCHGGTYRPGRLHMSYTDALMVFRRHLSSEFARLRRGRDNLLVYNVDPHGGSVQTHMVSDKASRRSADMVVKDIPDSEITSLDPLEGPGIGRGVGGRIFGCVL</sequence>
<accession>A0A9P7VIY9</accession>
<evidence type="ECO:0000313" key="2">
    <source>
        <dbReference type="Proteomes" id="UP000812287"/>
    </source>
</evidence>
<dbReference type="RefSeq" id="XP_043035458.1">
    <property type="nucleotide sequence ID" value="XM_043184456.1"/>
</dbReference>
<organism evidence="1 2">
    <name type="scientific">Guyanagaster necrorhizus</name>
    <dbReference type="NCBI Taxonomy" id="856835"/>
    <lineage>
        <taxon>Eukaryota</taxon>
        <taxon>Fungi</taxon>
        <taxon>Dikarya</taxon>
        <taxon>Basidiomycota</taxon>
        <taxon>Agaricomycotina</taxon>
        <taxon>Agaricomycetes</taxon>
        <taxon>Agaricomycetidae</taxon>
        <taxon>Agaricales</taxon>
        <taxon>Marasmiineae</taxon>
        <taxon>Physalacriaceae</taxon>
        <taxon>Guyanagaster</taxon>
    </lineage>
</organism>
<comment type="caution">
    <text evidence="1">The sequence shown here is derived from an EMBL/GenBank/DDBJ whole genome shotgun (WGS) entry which is preliminary data.</text>
</comment>
<gene>
    <name evidence="1" type="ORF">BT62DRAFT_922976</name>
</gene>
<keyword evidence="2" id="KW-1185">Reference proteome</keyword>
<dbReference type="AlphaFoldDB" id="A0A9P7VIY9"/>
<reference evidence="1" key="1">
    <citation type="submission" date="2020-11" db="EMBL/GenBank/DDBJ databases">
        <title>Adaptations for nitrogen fixation in a non-lichenized fungal sporocarp promotes dispersal by wood-feeding termites.</title>
        <authorList>
            <consortium name="DOE Joint Genome Institute"/>
            <person name="Koch R.A."/>
            <person name="Yoon G."/>
            <person name="Arayal U."/>
            <person name="Lail K."/>
            <person name="Amirebrahimi M."/>
            <person name="Labutti K."/>
            <person name="Lipzen A."/>
            <person name="Riley R."/>
            <person name="Barry K."/>
            <person name="Henrissat B."/>
            <person name="Grigoriev I.V."/>
            <person name="Herr J.R."/>
            <person name="Aime M.C."/>
        </authorList>
    </citation>
    <scope>NUCLEOTIDE SEQUENCE</scope>
    <source>
        <strain evidence="1">MCA 3950</strain>
    </source>
</reference>
<evidence type="ECO:0000313" key="1">
    <source>
        <dbReference type="EMBL" id="KAG7441958.1"/>
    </source>
</evidence>
<proteinExistence type="predicted"/>